<name>A0A1I6NVU1_9BACL</name>
<sequence length="52" mass="6212">MRMRFALSMLLLTTIFSEYCLFYQEKLMKLASILTLLPSSYALVLSFFPRRR</sequence>
<keyword evidence="3" id="KW-1185">Reference proteome</keyword>
<organism evidence="2 3">
    <name type="scientific">Marininema halotolerans</name>
    <dbReference type="NCBI Taxonomy" id="1155944"/>
    <lineage>
        <taxon>Bacteria</taxon>
        <taxon>Bacillati</taxon>
        <taxon>Bacillota</taxon>
        <taxon>Bacilli</taxon>
        <taxon>Bacillales</taxon>
        <taxon>Thermoactinomycetaceae</taxon>
        <taxon>Marininema</taxon>
    </lineage>
</organism>
<evidence type="ECO:0000256" key="1">
    <source>
        <dbReference type="SAM" id="Phobius"/>
    </source>
</evidence>
<dbReference type="AlphaFoldDB" id="A0A1I6NVU1"/>
<dbReference type="Proteomes" id="UP000198660">
    <property type="component" value="Unassembled WGS sequence"/>
</dbReference>
<dbReference type="EMBL" id="FPAA01000001">
    <property type="protein sequence ID" value="SFS31968.1"/>
    <property type="molecule type" value="Genomic_DNA"/>
</dbReference>
<protein>
    <submittedName>
        <fullName evidence="2">Uncharacterized protein</fullName>
    </submittedName>
</protein>
<evidence type="ECO:0000313" key="3">
    <source>
        <dbReference type="Proteomes" id="UP000198660"/>
    </source>
</evidence>
<proteinExistence type="predicted"/>
<gene>
    <name evidence="2" type="ORF">SAMN05444972_101172</name>
</gene>
<feature type="transmembrane region" description="Helical" evidence="1">
    <location>
        <begin position="27"/>
        <end position="48"/>
    </location>
</feature>
<evidence type="ECO:0000313" key="2">
    <source>
        <dbReference type="EMBL" id="SFS31968.1"/>
    </source>
</evidence>
<keyword evidence="1" id="KW-0812">Transmembrane</keyword>
<accession>A0A1I6NVU1</accession>
<keyword evidence="1" id="KW-1133">Transmembrane helix</keyword>
<keyword evidence="1" id="KW-0472">Membrane</keyword>
<reference evidence="3" key="1">
    <citation type="submission" date="2016-10" db="EMBL/GenBank/DDBJ databases">
        <authorList>
            <person name="Varghese N."/>
            <person name="Submissions S."/>
        </authorList>
    </citation>
    <scope>NUCLEOTIDE SEQUENCE [LARGE SCALE GENOMIC DNA]</scope>
    <source>
        <strain evidence="3">DSM 45789</strain>
    </source>
</reference>